<name>A0A6L8VFQ2_9RHOB</name>
<dbReference type="AlphaFoldDB" id="A0A6L8VFQ2"/>
<protein>
    <recommendedName>
        <fullName evidence="3">Lipoprotein</fullName>
    </recommendedName>
</protein>
<proteinExistence type="predicted"/>
<dbReference type="RefSeq" id="WP_161343416.1">
    <property type="nucleotide sequence ID" value="NZ_BMGW01000002.1"/>
</dbReference>
<accession>A0A6L8VFQ2</accession>
<keyword evidence="2" id="KW-1185">Reference proteome</keyword>
<evidence type="ECO:0000313" key="2">
    <source>
        <dbReference type="Proteomes" id="UP000477083"/>
    </source>
</evidence>
<gene>
    <name evidence="1" type="ORF">GS660_03280</name>
</gene>
<organism evidence="1 2">
    <name type="scientific">Frigidibacter albus</name>
    <dbReference type="NCBI Taxonomy" id="1465486"/>
    <lineage>
        <taxon>Bacteria</taxon>
        <taxon>Pseudomonadati</taxon>
        <taxon>Pseudomonadota</taxon>
        <taxon>Alphaproteobacteria</taxon>
        <taxon>Rhodobacterales</taxon>
        <taxon>Paracoccaceae</taxon>
        <taxon>Frigidibacter</taxon>
    </lineage>
</organism>
<sequence length="55" mass="5594">MTAAVKPHSDPRRSAMMVLMLAIGLLALAGCAEPVAECEPGVADLSRSAGVMPPC</sequence>
<reference evidence="1 2" key="1">
    <citation type="submission" date="2020-01" db="EMBL/GenBank/DDBJ databases">
        <title>Frigidibacter albus SP32T (=CGMCC 1.13995T).</title>
        <authorList>
            <person name="Liao X."/>
        </authorList>
    </citation>
    <scope>NUCLEOTIDE SEQUENCE [LARGE SCALE GENOMIC DNA]</scope>
    <source>
        <strain evidence="1 2">SP32</strain>
    </source>
</reference>
<dbReference type="Proteomes" id="UP000477083">
    <property type="component" value="Unassembled WGS sequence"/>
</dbReference>
<dbReference type="PROSITE" id="PS51257">
    <property type="entry name" value="PROKAR_LIPOPROTEIN"/>
    <property type="match status" value="1"/>
</dbReference>
<evidence type="ECO:0000313" key="1">
    <source>
        <dbReference type="EMBL" id="MZQ88119.1"/>
    </source>
</evidence>
<comment type="caution">
    <text evidence="1">The sequence shown here is derived from an EMBL/GenBank/DDBJ whole genome shotgun (WGS) entry which is preliminary data.</text>
</comment>
<dbReference type="EMBL" id="WWNR01000002">
    <property type="protein sequence ID" value="MZQ88119.1"/>
    <property type="molecule type" value="Genomic_DNA"/>
</dbReference>
<evidence type="ECO:0008006" key="3">
    <source>
        <dbReference type="Google" id="ProtNLM"/>
    </source>
</evidence>